<keyword evidence="10" id="KW-1133">Transmembrane helix</keyword>
<dbReference type="Pfam" id="PF00905">
    <property type="entry name" value="Transpeptidase"/>
    <property type="match status" value="1"/>
</dbReference>
<feature type="non-terminal residue" evidence="13">
    <location>
        <position position="743"/>
    </location>
</feature>
<evidence type="ECO:0000313" key="13">
    <source>
        <dbReference type="EMBL" id="MBB1246266.1"/>
    </source>
</evidence>
<evidence type="ECO:0000259" key="11">
    <source>
        <dbReference type="Pfam" id="PF00905"/>
    </source>
</evidence>
<keyword evidence="3" id="KW-0328">Glycosyltransferase</keyword>
<dbReference type="PANTHER" id="PTHR32282">
    <property type="entry name" value="BINDING PROTEIN TRANSPEPTIDASE, PUTATIVE-RELATED"/>
    <property type="match status" value="1"/>
</dbReference>
<keyword evidence="5" id="KW-0378">Hydrolase</keyword>
<feature type="domain" description="Glycosyl transferase family 51" evidence="12">
    <location>
        <begin position="82"/>
        <end position="261"/>
    </location>
</feature>
<evidence type="ECO:0000313" key="14">
    <source>
        <dbReference type="Proteomes" id="UP000766698"/>
    </source>
</evidence>
<comment type="catalytic activity">
    <reaction evidence="8">
        <text>[GlcNAc-(1-&gt;4)-Mur2Ac(oyl-L-Ala-gamma-D-Glu-L-Lys-D-Ala-D-Ala)](n)-di-trans,octa-cis-undecaprenyl diphosphate + beta-D-GlcNAc-(1-&gt;4)-Mur2Ac(oyl-L-Ala-gamma-D-Glu-L-Lys-D-Ala-D-Ala)-di-trans,octa-cis-undecaprenyl diphosphate = [GlcNAc-(1-&gt;4)-Mur2Ac(oyl-L-Ala-gamma-D-Glu-L-Lys-D-Ala-D-Ala)](n+1)-di-trans,octa-cis-undecaprenyl diphosphate + di-trans,octa-cis-undecaprenyl diphosphate + H(+)</text>
        <dbReference type="Rhea" id="RHEA:23708"/>
        <dbReference type="Rhea" id="RHEA-COMP:9602"/>
        <dbReference type="Rhea" id="RHEA-COMP:9603"/>
        <dbReference type="ChEBI" id="CHEBI:15378"/>
        <dbReference type="ChEBI" id="CHEBI:58405"/>
        <dbReference type="ChEBI" id="CHEBI:60033"/>
        <dbReference type="ChEBI" id="CHEBI:78435"/>
        <dbReference type="EC" id="2.4.99.28"/>
    </reaction>
</comment>
<dbReference type="InterPro" id="IPR012338">
    <property type="entry name" value="Beta-lactam/transpept-like"/>
</dbReference>
<evidence type="ECO:0000256" key="1">
    <source>
        <dbReference type="ARBA" id="ARBA00022645"/>
    </source>
</evidence>
<dbReference type="Pfam" id="PF00912">
    <property type="entry name" value="Transgly"/>
    <property type="match status" value="1"/>
</dbReference>
<dbReference type="InterPro" id="IPR001264">
    <property type="entry name" value="Glyco_trans_51"/>
</dbReference>
<evidence type="ECO:0000256" key="10">
    <source>
        <dbReference type="SAM" id="Phobius"/>
    </source>
</evidence>
<dbReference type="Gene3D" id="3.40.710.10">
    <property type="entry name" value="DD-peptidase/beta-lactamase superfamily"/>
    <property type="match status" value="1"/>
</dbReference>
<dbReference type="InterPro" id="IPR023346">
    <property type="entry name" value="Lysozyme-like_dom_sf"/>
</dbReference>
<evidence type="ECO:0000256" key="6">
    <source>
        <dbReference type="ARBA" id="ARBA00023268"/>
    </source>
</evidence>
<dbReference type="SUPFAM" id="SSF56601">
    <property type="entry name" value="beta-lactamase/transpeptidase-like"/>
    <property type="match status" value="1"/>
</dbReference>
<evidence type="ECO:0000259" key="12">
    <source>
        <dbReference type="Pfam" id="PF00912"/>
    </source>
</evidence>
<evidence type="ECO:0000256" key="3">
    <source>
        <dbReference type="ARBA" id="ARBA00022676"/>
    </source>
</evidence>
<dbReference type="Gene3D" id="1.10.3810.10">
    <property type="entry name" value="Biosynthetic peptidoglycan transglycosylase-like"/>
    <property type="match status" value="1"/>
</dbReference>
<feature type="domain" description="Penicillin-binding protein transpeptidase" evidence="11">
    <location>
        <begin position="362"/>
        <end position="635"/>
    </location>
</feature>
<evidence type="ECO:0000256" key="9">
    <source>
        <dbReference type="SAM" id="MobiDB-lite"/>
    </source>
</evidence>
<organism evidence="13 14">
    <name type="scientific">Streptomyces durbertensis</name>
    <dbReference type="NCBI Taxonomy" id="2448886"/>
    <lineage>
        <taxon>Bacteria</taxon>
        <taxon>Bacillati</taxon>
        <taxon>Actinomycetota</taxon>
        <taxon>Actinomycetes</taxon>
        <taxon>Kitasatosporales</taxon>
        <taxon>Streptomycetaceae</taxon>
        <taxon>Streptomyces</taxon>
    </lineage>
</organism>
<dbReference type="InterPro" id="IPR050396">
    <property type="entry name" value="Glycosyltr_51/Transpeptidase"/>
</dbReference>
<dbReference type="InterPro" id="IPR001460">
    <property type="entry name" value="PCN-bd_Tpept"/>
</dbReference>
<comment type="catalytic activity">
    <reaction evidence="7">
        <text>Preferential cleavage: (Ac)2-L-Lys-D-Ala-|-D-Ala. Also transpeptidation of peptidyl-alanyl moieties that are N-acyl substituents of D-alanine.</text>
        <dbReference type="EC" id="3.4.16.4"/>
    </reaction>
</comment>
<evidence type="ECO:0000256" key="2">
    <source>
        <dbReference type="ARBA" id="ARBA00022670"/>
    </source>
</evidence>
<dbReference type="Proteomes" id="UP000766698">
    <property type="component" value="Unassembled WGS sequence"/>
</dbReference>
<evidence type="ECO:0000256" key="8">
    <source>
        <dbReference type="ARBA" id="ARBA00049902"/>
    </source>
</evidence>
<comment type="caution">
    <text evidence="13">The sequence shown here is derived from an EMBL/GenBank/DDBJ whole genome shotgun (WGS) entry which is preliminary data.</text>
</comment>
<keyword evidence="14" id="KW-1185">Reference proteome</keyword>
<gene>
    <name evidence="13" type="ORF">GL263_22305</name>
</gene>
<feature type="transmembrane region" description="Helical" evidence="10">
    <location>
        <begin position="20"/>
        <end position="45"/>
    </location>
</feature>
<protein>
    <submittedName>
        <fullName evidence="13">Transglycosylase domain-containing protein</fullName>
    </submittedName>
</protein>
<keyword evidence="10" id="KW-0812">Transmembrane</keyword>
<keyword evidence="4" id="KW-0808">Transferase</keyword>
<evidence type="ECO:0000256" key="7">
    <source>
        <dbReference type="ARBA" id="ARBA00034000"/>
    </source>
</evidence>
<evidence type="ECO:0000256" key="4">
    <source>
        <dbReference type="ARBA" id="ARBA00022679"/>
    </source>
</evidence>
<dbReference type="PANTHER" id="PTHR32282:SF33">
    <property type="entry name" value="PEPTIDOGLYCAN GLYCOSYLTRANSFERASE"/>
    <property type="match status" value="1"/>
</dbReference>
<proteinExistence type="predicted"/>
<dbReference type="SUPFAM" id="SSF53955">
    <property type="entry name" value="Lysozyme-like"/>
    <property type="match status" value="1"/>
</dbReference>
<reference evidence="14" key="1">
    <citation type="journal article" date="2020" name="Syst. Appl. Microbiol.">
        <title>Streptomyces alkaliterrae sp. nov., isolated from an alkaline soil, and emended descriptions of Streptomyces alkaliphilus, Streptomyces calidiresistens and Streptomyces durbertensis.</title>
        <authorList>
            <person name="Swiecimska M."/>
            <person name="Golinska P."/>
            <person name="Nouioui I."/>
            <person name="Wypij M."/>
            <person name="Rai M."/>
            <person name="Sangal V."/>
            <person name="Goodfellow M."/>
        </authorList>
    </citation>
    <scope>NUCLEOTIDE SEQUENCE [LARGE SCALE GENOMIC DNA]</scope>
    <source>
        <strain evidence="14">DSM 104538</strain>
    </source>
</reference>
<name>A0ABR6ELR5_9ACTN</name>
<feature type="compositionally biased region" description="Basic and acidic residues" evidence="9">
    <location>
        <begin position="688"/>
        <end position="712"/>
    </location>
</feature>
<dbReference type="EMBL" id="WMLF01000445">
    <property type="protein sequence ID" value="MBB1246266.1"/>
    <property type="molecule type" value="Genomic_DNA"/>
</dbReference>
<feature type="region of interest" description="Disordered" evidence="9">
    <location>
        <begin position="677"/>
        <end position="743"/>
    </location>
</feature>
<dbReference type="RefSeq" id="WP_182857535.1">
    <property type="nucleotide sequence ID" value="NZ_WMLF01000445.1"/>
</dbReference>
<keyword evidence="1" id="KW-0121">Carboxypeptidase</keyword>
<keyword evidence="10" id="KW-0472">Membrane</keyword>
<evidence type="ECO:0000256" key="5">
    <source>
        <dbReference type="ARBA" id="ARBA00022801"/>
    </source>
</evidence>
<dbReference type="InterPro" id="IPR036950">
    <property type="entry name" value="PBP_transglycosylase"/>
</dbReference>
<sequence length="743" mass="79890">MANKRSGGGLSATQQAAKFLGVSVLAGAVAAGIALPAVGGLGLAAKETAQGFDEIPAVLKRPALSQKTTIYDAEGGVIAVDYARNRTEVPLKDISPWMRKAIVAIEDARFYQHGAVDLKGVLRALNRNAQAGEVSEGASTLTQQYVKNVFVEEAGDDPDKVAQATQQTLGRKIKELKYAIQLEQDLSKNEILENYLNITFFGQQTYGVEAASQRYFSKHAKDLEIQEAALLAGIVQSPTRYDPINDEQEGLKRRNVVLTRMASVGHIDRAELVKLRKKPLGLKVSRPKSGCITADMNAGFFCNYVRQEFLTNESFGKTDKERLARWKQGGLHIRTTLSPKAQKAAHDAATSKVNRTDKVAAAVVSVEPGTGRILSMAQTRPYGTNADNNETVLNLSVGNAMGGSTMGFQPGSTFKPIVAAAAIEKGISPADTYSSGHKTEFDMARFRTCENAPYGTGKYPVGNERQEMAGTWDMYSAIGQSVNTFTIDMLQKTGLCETADMAAKLGIRAATGKRLIGVPSMGLGVVQTTPLDMASAYAAFANRGEYCTPIAIEKVTDNKGNELRPPQTKCTRAMSEQTADMVNGILKGVMEDGTGSGVRLGDRENAGKTGTTENRRDVWFVGYTPQLSTAVWVGGDGTTRPEMFNITIGGQYYGHVSGSGLPGPIWRAAMTGSLQGVEAGRFNPVKVPRGDKGEKDDEDKQDRRRDRDRGGDDGDDDNNDDGRNPSRPGIPWPPPGFIGGGDN</sequence>
<keyword evidence="2" id="KW-0645">Protease</keyword>
<accession>A0ABR6ELR5</accession>
<keyword evidence="6" id="KW-0511">Multifunctional enzyme</keyword>